<accession>A0A0A2LYU6</accession>
<protein>
    <submittedName>
        <fullName evidence="2">Uncharacterized protein</fullName>
    </submittedName>
</protein>
<comment type="caution">
    <text evidence="2">The sequence shown here is derived from an EMBL/GenBank/DDBJ whole genome shotgun (WGS) entry which is preliminary data.</text>
</comment>
<feature type="chain" id="PRO_5001991628" evidence="1">
    <location>
        <begin position="18"/>
        <end position="212"/>
    </location>
</feature>
<name>A0A0A2LYU6_9FLAO</name>
<keyword evidence="1" id="KW-0732">Signal</keyword>
<sequence>MRKIKLLFLLISLTAFSQTKKIVFEYEAKYTLDNKETLWSISKKNPKLILIKNITFKKDFLYYQGKTSTYNLNENNEIIYDQIEFGSDKKKKEIKITKYEKKEIINKLVCSKYEINSNNILFEVFINDNNKANNITYINSLIGNENNKEITPGLIVKVNIYSKTKQEFRPFMILQELSRINKTIIVDFKKLDFILSRSNREQETNAIKEIIK</sequence>
<feature type="signal peptide" evidence="1">
    <location>
        <begin position="1"/>
        <end position="17"/>
    </location>
</feature>
<reference evidence="2 3" key="1">
    <citation type="submission" date="2013-09" db="EMBL/GenBank/DDBJ databases">
        <authorList>
            <person name="Zeng Z."/>
            <person name="Chen C."/>
        </authorList>
    </citation>
    <scope>NUCLEOTIDE SEQUENCE [LARGE SCALE GENOMIC DNA]</scope>
    <source>
        <strain evidence="2 3">GH29-5</strain>
    </source>
</reference>
<gene>
    <name evidence="2" type="ORF">Q764_14230</name>
</gene>
<dbReference type="Proteomes" id="UP000030121">
    <property type="component" value="Unassembled WGS sequence"/>
</dbReference>
<dbReference type="AlphaFoldDB" id="A0A0A2LYU6"/>
<evidence type="ECO:0000313" key="2">
    <source>
        <dbReference type="EMBL" id="KGO85149.1"/>
    </source>
</evidence>
<evidence type="ECO:0000256" key="1">
    <source>
        <dbReference type="SAM" id="SignalP"/>
    </source>
</evidence>
<dbReference type="EMBL" id="JRLW01000055">
    <property type="protein sequence ID" value="KGO85149.1"/>
    <property type="molecule type" value="Genomic_DNA"/>
</dbReference>
<organism evidence="2 3">
    <name type="scientific">Flavobacterium suncheonense GH29-5 = DSM 17707</name>
    <dbReference type="NCBI Taxonomy" id="1121899"/>
    <lineage>
        <taxon>Bacteria</taxon>
        <taxon>Pseudomonadati</taxon>
        <taxon>Bacteroidota</taxon>
        <taxon>Flavobacteriia</taxon>
        <taxon>Flavobacteriales</taxon>
        <taxon>Flavobacteriaceae</taxon>
        <taxon>Flavobacterium</taxon>
    </lineage>
</organism>
<evidence type="ECO:0000313" key="3">
    <source>
        <dbReference type="Proteomes" id="UP000030121"/>
    </source>
</evidence>
<proteinExistence type="predicted"/>
<dbReference type="RefSeq" id="WP_026981024.1">
    <property type="nucleotide sequence ID" value="NZ_AUCZ01000041.1"/>
</dbReference>
<keyword evidence="3" id="KW-1185">Reference proteome</keyword>